<name>A0A809R7Y9_9BACT</name>
<evidence type="ECO:0000313" key="1">
    <source>
        <dbReference type="EMBL" id="BBO22788.1"/>
    </source>
</evidence>
<dbReference type="EMBL" id="AP021858">
    <property type="protein sequence ID" value="BBO22788.1"/>
    <property type="molecule type" value="Genomic_DNA"/>
</dbReference>
<sequence>MQNCCDKGLLEEKMNLASSIASTVATTAALFSPPQPTQDNKNAFNPQISVVGDFAIQLDRNDGEKRRADYREIEFGFAADADPMLRVELYYSIVKEDDETKIELEEGFGRYQGIGRGISMKFGKLAGAIGRVQRNHVDALNFMDYPLVIQDVLGEEGFRHPGASLSYLFPGNRFMEATVEMFDVQEDGPVFGGTAVDDPAWLGHFRTFHDFSDSLSAQFGATYMRGPDPGGGNAKVTGLDFTMKYQPEGASASWVLESEALWAKPSDYSDKTFGWFGRATLNLPNRWSFTGGYDYSELPGTSDVRKGWLFGATFRATEFHRWRVEYQSLTSNFGNDRRYLTLQFQWVIGAHPAHVY</sequence>
<evidence type="ECO:0008006" key="3">
    <source>
        <dbReference type="Google" id="ProtNLM"/>
    </source>
</evidence>
<organism evidence="1 2">
    <name type="scientific">Candidatus Nitrosymbiomonas proteolyticus</name>
    <dbReference type="NCBI Taxonomy" id="2608984"/>
    <lineage>
        <taxon>Bacteria</taxon>
        <taxon>Bacillati</taxon>
        <taxon>Armatimonadota</taxon>
        <taxon>Armatimonadota incertae sedis</taxon>
        <taxon>Candidatus Nitrosymbiomonas</taxon>
    </lineage>
</organism>
<dbReference type="AlphaFoldDB" id="A0A809R7Y9"/>
<dbReference type="SUPFAM" id="SSF56935">
    <property type="entry name" value="Porins"/>
    <property type="match status" value="1"/>
</dbReference>
<dbReference type="Proteomes" id="UP000662873">
    <property type="component" value="Chromosome"/>
</dbReference>
<accession>A0A809R7Y9</accession>
<evidence type="ECO:0000313" key="2">
    <source>
        <dbReference type="Proteomes" id="UP000662873"/>
    </source>
</evidence>
<dbReference type="KEGG" id="npy:NPRO_03830"/>
<proteinExistence type="predicted"/>
<protein>
    <recommendedName>
        <fullName evidence="3">Porin</fullName>
    </recommendedName>
</protein>
<reference evidence="1" key="1">
    <citation type="journal article" name="DNA Res.">
        <title>The physiological potential of anammox bacteria as revealed by their core genome structure.</title>
        <authorList>
            <person name="Okubo T."/>
            <person name="Toyoda A."/>
            <person name="Fukuhara K."/>
            <person name="Uchiyama I."/>
            <person name="Harigaya Y."/>
            <person name="Kuroiwa M."/>
            <person name="Suzuki T."/>
            <person name="Murakami Y."/>
            <person name="Suwa Y."/>
            <person name="Takami H."/>
        </authorList>
    </citation>
    <scope>NUCLEOTIDE SEQUENCE</scope>
    <source>
        <strain evidence="1">317325-2</strain>
    </source>
</reference>
<gene>
    <name evidence="1" type="ORF">NPRO_03830</name>
</gene>